<keyword evidence="1" id="KW-0418">Kinase</keyword>
<dbReference type="EC" id="2.7.1.58" evidence="1"/>
<dbReference type="InterPro" id="IPR042257">
    <property type="entry name" value="DGOK_C"/>
</dbReference>
<protein>
    <submittedName>
        <fullName evidence="1">2-oxo-3-deoxygalactonate kinase</fullName>
        <ecNumber evidence="1">2.7.1.58</ecNumber>
    </submittedName>
</protein>
<dbReference type="InterPro" id="IPR042258">
    <property type="entry name" value="DGOK_N"/>
</dbReference>
<evidence type="ECO:0000313" key="1">
    <source>
        <dbReference type="EMBL" id="PAV95029.1"/>
    </source>
</evidence>
<gene>
    <name evidence="1" type="ORF">CJD50_18445</name>
</gene>
<dbReference type="Proteomes" id="UP000218796">
    <property type="component" value="Unassembled WGS sequence"/>
</dbReference>
<organism evidence="1 2">
    <name type="scientific">Hafnia paralvei</name>
    <dbReference type="NCBI Taxonomy" id="546367"/>
    <lineage>
        <taxon>Bacteria</taxon>
        <taxon>Pseudomonadati</taxon>
        <taxon>Pseudomonadota</taxon>
        <taxon>Gammaproteobacteria</taxon>
        <taxon>Enterobacterales</taxon>
        <taxon>Hafniaceae</taxon>
        <taxon>Hafnia</taxon>
    </lineage>
</organism>
<dbReference type="Pfam" id="PF05035">
    <property type="entry name" value="DGOK"/>
    <property type="match status" value="1"/>
</dbReference>
<name>A0A2A2M9H0_9GAMM</name>
<dbReference type="InterPro" id="IPR007729">
    <property type="entry name" value="DGOK"/>
</dbReference>
<reference evidence="1 2" key="1">
    <citation type="submission" date="2017-08" db="EMBL/GenBank/DDBJ databases">
        <title>Draft Genome Sequence of Hafnia alvei CITHA-6 Isolated from Raw Bovine Milk.</title>
        <authorList>
            <person name="Culligan E.P."/>
            <person name="Mcsweeney A."/>
            <person name="O'Doherty C."/>
            <person name="Gleeson E."/>
            <person name="O'Riordan D."/>
            <person name="Sleator R.D."/>
        </authorList>
    </citation>
    <scope>NUCLEOTIDE SEQUENCE [LARGE SCALE GENOMIC DNA]</scope>
    <source>
        <strain evidence="1 2">CITHA-6</strain>
    </source>
</reference>
<keyword evidence="1" id="KW-0808">Transferase</keyword>
<proteinExistence type="predicted"/>
<dbReference type="AlphaFoldDB" id="A0A2A2M9H0"/>
<accession>A0A2A2M9H0</accession>
<dbReference type="GO" id="GO:0008671">
    <property type="term" value="F:2-dehydro-3-deoxygalactonokinase activity"/>
    <property type="evidence" value="ECO:0007669"/>
    <property type="project" value="UniProtKB-EC"/>
</dbReference>
<dbReference type="RefSeq" id="WP_039185110.1">
    <property type="nucleotide sequence ID" value="NZ_CATYOV010000003.1"/>
</dbReference>
<dbReference type="GO" id="GO:0034194">
    <property type="term" value="P:D-galactonate catabolic process"/>
    <property type="evidence" value="ECO:0007669"/>
    <property type="project" value="InterPro"/>
</dbReference>
<dbReference type="EMBL" id="NQMS01000009">
    <property type="protein sequence ID" value="PAV95029.1"/>
    <property type="molecule type" value="Genomic_DNA"/>
</dbReference>
<comment type="caution">
    <text evidence="1">The sequence shown here is derived from an EMBL/GenBank/DDBJ whole genome shotgun (WGS) entry which is preliminary data.</text>
</comment>
<keyword evidence="2" id="KW-1185">Reference proteome</keyword>
<dbReference type="OrthoDB" id="256574at2"/>
<evidence type="ECO:0000313" key="2">
    <source>
        <dbReference type="Proteomes" id="UP000218796"/>
    </source>
</evidence>
<dbReference type="CDD" id="cd24012">
    <property type="entry name" value="ASKHA_NBD_KDGal-kinase"/>
    <property type="match status" value="1"/>
</dbReference>
<dbReference type="Gene3D" id="3.30.420.310">
    <property type="entry name" value="2-keto-3-deoxy-galactonokinase, C-terminal domain"/>
    <property type="match status" value="1"/>
</dbReference>
<dbReference type="Gene3D" id="3.30.420.300">
    <property type="entry name" value="2-keto-3-deoxy-galactonokinase, substrate binding domain"/>
    <property type="match status" value="1"/>
</dbReference>
<sequence>MSENFIAIDWGSTNLRAWLYVQGLCVDFLSSESGVTRLQGQTPQQVFSHLMQPWFQDYGDLPAIMAGMVGSNAGWQVVPYLSCPVALGEVTQHLTTIRSPNSSVIHIIPGLCINRPDNSNVMRGEETQIIGAHQLHKSSRYLMPGTHSKWVQMSGDYVDDFRTVITGELHYLLLQHGLIGIGIGEQHVSQDAFRQGLDIGFNDAGVIRNLFEVRAAHLLGKRSKGTVSDWLSGVLIGNEIAQMQQTYALHASDSVTLIGSPKLNERYATALNFAGIAYQTIDGDIAFQTGIRSIANALGY</sequence>